<organism evidence="3 4">
    <name type="scientific">Lithospermum erythrorhizon</name>
    <name type="common">Purple gromwell</name>
    <name type="synonym">Lithospermum officinale var. erythrorhizon</name>
    <dbReference type="NCBI Taxonomy" id="34254"/>
    <lineage>
        <taxon>Eukaryota</taxon>
        <taxon>Viridiplantae</taxon>
        <taxon>Streptophyta</taxon>
        <taxon>Embryophyta</taxon>
        <taxon>Tracheophyta</taxon>
        <taxon>Spermatophyta</taxon>
        <taxon>Magnoliopsida</taxon>
        <taxon>eudicotyledons</taxon>
        <taxon>Gunneridae</taxon>
        <taxon>Pentapetalae</taxon>
        <taxon>asterids</taxon>
        <taxon>lamiids</taxon>
        <taxon>Boraginales</taxon>
        <taxon>Boraginaceae</taxon>
        <taxon>Boraginoideae</taxon>
        <taxon>Lithospermeae</taxon>
        <taxon>Lithospermum</taxon>
    </lineage>
</organism>
<feature type="chain" id="PRO_5043943474" evidence="2">
    <location>
        <begin position="25"/>
        <end position="322"/>
    </location>
</feature>
<evidence type="ECO:0000256" key="2">
    <source>
        <dbReference type="SAM" id="SignalP"/>
    </source>
</evidence>
<feature type="region of interest" description="Disordered" evidence="1">
    <location>
        <begin position="136"/>
        <end position="158"/>
    </location>
</feature>
<feature type="region of interest" description="Disordered" evidence="1">
    <location>
        <begin position="46"/>
        <end position="108"/>
    </location>
</feature>
<keyword evidence="2" id="KW-0732">Signal</keyword>
<comment type="caution">
    <text evidence="3">The sequence shown here is derived from an EMBL/GenBank/DDBJ whole genome shotgun (WGS) entry which is preliminary data.</text>
</comment>
<name>A0AAV3PN99_LITER</name>
<feature type="compositionally biased region" description="Low complexity" evidence="1">
    <location>
        <begin position="142"/>
        <end position="158"/>
    </location>
</feature>
<reference evidence="3 4" key="1">
    <citation type="submission" date="2024-01" db="EMBL/GenBank/DDBJ databases">
        <title>The complete chloroplast genome sequence of Lithospermum erythrorhizon: insights into the phylogenetic relationship among Boraginaceae species and the maternal lineages of purple gromwells.</title>
        <authorList>
            <person name="Okada T."/>
            <person name="Watanabe K."/>
        </authorList>
    </citation>
    <scope>NUCLEOTIDE SEQUENCE [LARGE SCALE GENOMIC DNA]</scope>
</reference>
<dbReference type="EMBL" id="BAABME010001853">
    <property type="protein sequence ID" value="GAA0151790.1"/>
    <property type="molecule type" value="Genomic_DNA"/>
</dbReference>
<proteinExistence type="predicted"/>
<accession>A0AAV3PN99</accession>
<dbReference type="Proteomes" id="UP001454036">
    <property type="component" value="Unassembled WGS sequence"/>
</dbReference>
<evidence type="ECO:0000313" key="3">
    <source>
        <dbReference type="EMBL" id="GAA0151790.1"/>
    </source>
</evidence>
<evidence type="ECO:0000256" key="1">
    <source>
        <dbReference type="SAM" id="MobiDB-lite"/>
    </source>
</evidence>
<evidence type="ECO:0000313" key="4">
    <source>
        <dbReference type="Proteomes" id="UP001454036"/>
    </source>
</evidence>
<dbReference type="InterPro" id="IPR040290">
    <property type="entry name" value="Prot_E6-like"/>
</dbReference>
<gene>
    <name evidence="3" type="ORF">LIER_10433</name>
</gene>
<keyword evidence="4" id="KW-1185">Reference proteome</keyword>
<dbReference type="PANTHER" id="PTHR35274:SF2">
    <property type="entry name" value="E6-LIKE PROTEIN"/>
    <property type="match status" value="1"/>
</dbReference>
<sequence length="322" mass="37636">MALKHFALIFLCSLFLFSSHEIEARDSQMFNKIPSNTNDVQVEVKQSQQNLPKKEATDPSFNPGQQQEEEQPNFIPENTENNYGLYGHESGQFPPSTQTQENNNNNNKYFPYNAKYLPKNYNTEAYVTQPLPEDSNENSFIDNSYTNTPTNNNNNYQTQDNSNKYYTAQKKDMNNVFDSMDTEDDTFANDNINNYYKTDSANNINGYYNNDVVSNNNNIFNTRFMDASETTNNNNNMNYYSSVKSRVNRVEPQGMSDTRLMENGKYNYDINSGTYNRDHPYVNTMAMRNRYNPTEYNNIDNSNQYNNFNEEEEQYQNEDNMP</sequence>
<dbReference type="AlphaFoldDB" id="A0AAV3PN99"/>
<dbReference type="PANTHER" id="PTHR35274">
    <property type="entry name" value="E6-LIKE PROTEIN"/>
    <property type="match status" value="1"/>
</dbReference>
<feature type="signal peptide" evidence="2">
    <location>
        <begin position="1"/>
        <end position="24"/>
    </location>
</feature>
<protein>
    <submittedName>
        <fullName evidence="3">Uncharacterized protein</fullName>
    </submittedName>
</protein>